<feature type="compositionally biased region" description="Basic and acidic residues" evidence="2">
    <location>
        <begin position="154"/>
        <end position="167"/>
    </location>
</feature>
<evidence type="ECO:0000313" key="5">
    <source>
        <dbReference type="Proteomes" id="UP001174677"/>
    </source>
</evidence>
<comment type="caution">
    <text evidence="4">The sequence shown here is derived from an EMBL/GenBank/DDBJ whole genome shotgun (WGS) entry which is preliminary data.</text>
</comment>
<dbReference type="EMBL" id="JARPOI010000001">
    <property type="protein sequence ID" value="KAJ9189970.1"/>
    <property type="molecule type" value="Genomic_DNA"/>
</dbReference>
<organism evidence="4 5">
    <name type="scientific">Hevea brasiliensis</name>
    <name type="common">Para rubber tree</name>
    <name type="synonym">Siphonia brasiliensis</name>
    <dbReference type="NCBI Taxonomy" id="3981"/>
    <lineage>
        <taxon>Eukaryota</taxon>
        <taxon>Viridiplantae</taxon>
        <taxon>Streptophyta</taxon>
        <taxon>Embryophyta</taxon>
        <taxon>Tracheophyta</taxon>
        <taxon>Spermatophyta</taxon>
        <taxon>Magnoliopsida</taxon>
        <taxon>eudicotyledons</taxon>
        <taxon>Gunneridae</taxon>
        <taxon>Pentapetalae</taxon>
        <taxon>rosids</taxon>
        <taxon>fabids</taxon>
        <taxon>Malpighiales</taxon>
        <taxon>Euphorbiaceae</taxon>
        <taxon>Crotonoideae</taxon>
        <taxon>Micrandreae</taxon>
        <taxon>Hevea</taxon>
    </lineage>
</organism>
<gene>
    <name evidence="3" type="ORF">P3X46_001211</name>
    <name evidence="4" type="ORF">P3X46_001452</name>
</gene>
<evidence type="ECO:0000313" key="3">
    <source>
        <dbReference type="EMBL" id="KAJ9189970.1"/>
    </source>
</evidence>
<accession>A0ABQ9NF12</accession>
<name>A0ABQ9NF12_HEVBR</name>
<dbReference type="EMBL" id="JARPOI010000001">
    <property type="protein sequence ID" value="KAJ9190227.1"/>
    <property type="molecule type" value="Genomic_DNA"/>
</dbReference>
<feature type="region of interest" description="Disordered" evidence="2">
    <location>
        <begin position="143"/>
        <end position="167"/>
    </location>
</feature>
<evidence type="ECO:0000313" key="4">
    <source>
        <dbReference type="EMBL" id="KAJ9190227.1"/>
    </source>
</evidence>
<reference evidence="4" key="1">
    <citation type="journal article" date="2023" name="Plant Biotechnol. J.">
        <title>Chromosome-level wild Hevea brasiliensis genome provides new tools for genomic-assisted breeding and valuable loci to elevate rubber yield.</title>
        <authorList>
            <person name="Cheng H."/>
            <person name="Song X."/>
            <person name="Hu Y."/>
            <person name="Wu T."/>
            <person name="Yang Q."/>
            <person name="An Z."/>
            <person name="Feng S."/>
            <person name="Deng Z."/>
            <person name="Wu W."/>
            <person name="Zeng X."/>
            <person name="Tu M."/>
            <person name="Wang X."/>
            <person name="Huang H."/>
        </authorList>
    </citation>
    <scope>NUCLEOTIDE SEQUENCE</scope>
    <source>
        <strain evidence="4">MT/VB/25A 57/8</strain>
    </source>
</reference>
<dbReference type="Proteomes" id="UP001174677">
    <property type="component" value="Chromosome 1"/>
</dbReference>
<sequence>MVDSRAQSIKDAFLALKEQSSQPQEGCSDPPIVDEVALYYQVVGGEKKNRVYGIGSQASIFYPSSSHGSSSTASYCAQSEAMQEEIQQLHQTIATLKDSLVAMEERDRQRELMLEERYRQREQTLEERMQQMMQNMMSQMMQGTQFTAPTPHATHQDDGREADSGDE</sequence>
<keyword evidence="1" id="KW-0175">Coiled coil</keyword>
<evidence type="ECO:0000256" key="1">
    <source>
        <dbReference type="SAM" id="Coils"/>
    </source>
</evidence>
<evidence type="ECO:0000256" key="2">
    <source>
        <dbReference type="SAM" id="MobiDB-lite"/>
    </source>
</evidence>
<protein>
    <submittedName>
        <fullName evidence="4">Uncharacterized protein</fullName>
    </submittedName>
</protein>
<proteinExistence type="predicted"/>
<keyword evidence="5" id="KW-1185">Reference proteome</keyword>
<feature type="coiled-coil region" evidence="1">
    <location>
        <begin position="79"/>
        <end position="135"/>
    </location>
</feature>